<reference evidence="2 3" key="1">
    <citation type="journal article" date="2022" name="Genome Biol. Evol.">
        <title>Host diet, physiology and behaviors set the stage for Lachnospiraceae cladogenesis.</title>
        <authorList>
            <person name="Vera-Ponce De Leon A."/>
            <person name="Schneider M."/>
            <person name="Jahnes B.C."/>
            <person name="Sadowski V."/>
            <person name="Camuy-Velez L.A."/>
            <person name="Duan J."/>
            <person name="Sabree Z.L."/>
        </authorList>
    </citation>
    <scope>NUCLEOTIDE SEQUENCE [LARGE SCALE GENOMIC DNA]</scope>
    <source>
        <strain evidence="2 3">PAL113</strain>
    </source>
</reference>
<feature type="transmembrane region" description="Helical" evidence="1">
    <location>
        <begin position="177"/>
        <end position="198"/>
    </location>
</feature>
<proteinExistence type="predicted"/>
<feature type="transmembrane region" description="Helical" evidence="1">
    <location>
        <begin position="150"/>
        <end position="171"/>
    </location>
</feature>
<feature type="transmembrane region" description="Helical" evidence="1">
    <location>
        <begin position="20"/>
        <end position="47"/>
    </location>
</feature>
<evidence type="ECO:0000313" key="2">
    <source>
        <dbReference type="EMBL" id="MCP1103001.1"/>
    </source>
</evidence>
<accession>A0ABT1EBE4</accession>
<evidence type="ECO:0000313" key="3">
    <source>
        <dbReference type="Proteomes" id="UP001523566"/>
    </source>
</evidence>
<gene>
    <name evidence="2" type="ORF">NK125_11290</name>
</gene>
<dbReference type="EMBL" id="JAMZFW010000016">
    <property type="protein sequence ID" value="MCP1103001.1"/>
    <property type="molecule type" value="Genomic_DNA"/>
</dbReference>
<name>A0ABT1EBE4_9FIRM</name>
<organism evidence="2 3">
    <name type="scientific">Aequitasia blattaphilus</name>
    <dbReference type="NCBI Taxonomy" id="2949332"/>
    <lineage>
        <taxon>Bacteria</taxon>
        <taxon>Bacillati</taxon>
        <taxon>Bacillota</taxon>
        <taxon>Clostridia</taxon>
        <taxon>Lachnospirales</taxon>
        <taxon>Lachnospiraceae</taxon>
        <taxon>Aequitasia</taxon>
    </lineage>
</organism>
<comment type="caution">
    <text evidence="2">The sequence shown here is derived from an EMBL/GenBank/DDBJ whole genome shotgun (WGS) entry which is preliminary data.</text>
</comment>
<dbReference type="InterPro" id="IPR006938">
    <property type="entry name" value="DUF624"/>
</dbReference>
<feature type="transmembrane region" description="Helical" evidence="1">
    <location>
        <begin position="75"/>
        <end position="95"/>
    </location>
</feature>
<keyword evidence="1" id="KW-0812">Transmembrane</keyword>
<keyword evidence="1" id="KW-1133">Transmembrane helix</keyword>
<keyword evidence="1" id="KW-0472">Membrane</keyword>
<protein>
    <submittedName>
        <fullName evidence="2">YesL family protein</fullName>
    </submittedName>
</protein>
<dbReference type="Pfam" id="PF04854">
    <property type="entry name" value="DUF624"/>
    <property type="match status" value="1"/>
</dbReference>
<dbReference type="RefSeq" id="WP_262066787.1">
    <property type="nucleotide sequence ID" value="NZ_JAMXOD010000016.1"/>
</dbReference>
<feature type="transmembrane region" description="Helical" evidence="1">
    <location>
        <begin position="107"/>
        <end position="129"/>
    </location>
</feature>
<keyword evidence="3" id="KW-1185">Reference proteome</keyword>
<dbReference type="Proteomes" id="UP001523566">
    <property type="component" value="Unassembled WGS sequence"/>
</dbReference>
<sequence>MSFFNIDGPLFSFLNKMADLVILNILFLICCLPIVTIGASTTALYYVSLRMVRNHEGYIARNFWKSFKENFRQATFIWIPALLMIIVLVLDIRIFNPSDSNTSLNPLLIGAYTLLILLIFGLSFVFPVLSRFSNTIKQTVKNTLLMAIGNLPFALCILLIWALPVVLTLVLPLRYGFVYILWLLFGFAFLAYISSFLFEYKIFKKYLPKDQP</sequence>
<evidence type="ECO:0000256" key="1">
    <source>
        <dbReference type="SAM" id="Phobius"/>
    </source>
</evidence>